<evidence type="ECO:0000313" key="3">
    <source>
        <dbReference type="Proteomes" id="UP001642360"/>
    </source>
</evidence>
<dbReference type="Proteomes" id="UP001642360">
    <property type="component" value="Unassembled WGS sequence"/>
</dbReference>
<accession>A0ABC8U4Q8</accession>
<reference evidence="2 3" key="1">
    <citation type="submission" date="2024-02" db="EMBL/GenBank/DDBJ databases">
        <authorList>
            <person name="Vignale AGUSTIN F."/>
            <person name="Sosa J E."/>
            <person name="Modenutti C."/>
        </authorList>
    </citation>
    <scope>NUCLEOTIDE SEQUENCE [LARGE SCALE GENOMIC DNA]</scope>
</reference>
<protein>
    <submittedName>
        <fullName evidence="2">Uncharacterized protein</fullName>
    </submittedName>
</protein>
<sequence>MKTCQGSKDFREEVLVYYVDDFENFRKRAKNEYPSLDFFKFVLGKDLATVVRKDQKEEGGEEKGSKGGRWRRGGQQSPKDKGKEIVKGKTDLEKETMGDTADKAEEGKADQVAKETMEGADQAKET</sequence>
<feature type="region of interest" description="Disordered" evidence="1">
    <location>
        <begin position="52"/>
        <end position="126"/>
    </location>
</feature>
<proteinExistence type="predicted"/>
<evidence type="ECO:0000313" key="2">
    <source>
        <dbReference type="EMBL" id="CAK9174717.1"/>
    </source>
</evidence>
<dbReference type="AlphaFoldDB" id="A0ABC8U4Q8"/>
<comment type="caution">
    <text evidence="2">The sequence shown here is derived from an EMBL/GenBank/DDBJ whole genome shotgun (WGS) entry which is preliminary data.</text>
</comment>
<dbReference type="EMBL" id="CAUOFW020006403">
    <property type="protein sequence ID" value="CAK9174717.1"/>
    <property type="molecule type" value="Genomic_DNA"/>
</dbReference>
<organism evidence="2 3">
    <name type="scientific">Ilex paraguariensis</name>
    <name type="common">yerba mate</name>
    <dbReference type="NCBI Taxonomy" id="185542"/>
    <lineage>
        <taxon>Eukaryota</taxon>
        <taxon>Viridiplantae</taxon>
        <taxon>Streptophyta</taxon>
        <taxon>Embryophyta</taxon>
        <taxon>Tracheophyta</taxon>
        <taxon>Spermatophyta</taxon>
        <taxon>Magnoliopsida</taxon>
        <taxon>eudicotyledons</taxon>
        <taxon>Gunneridae</taxon>
        <taxon>Pentapetalae</taxon>
        <taxon>asterids</taxon>
        <taxon>campanulids</taxon>
        <taxon>Aquifoliales</taxon>
        <taxon>Aquifoliaceae</taxon>
        <taxon>Ilex</taxon>
    </lineage>
</organism>
<keyword evidence="3" id="KW-1185">Reference proteome</keyword>
<feature type="compositionally biased region" description="Basic and acidic residues" evidence="1">
    <location>
        <begin position="52"/>
        <end position="65"/>
    </location>
</feature>
<feature type="compositionally biased region" description="Basic and acidic residues" evidence="1">
    <location>
        <begin position="78"/>
        <end position="126"/>
    </location>
</feature>
<gene>
    <name evidence="2" type="ORF">ILEXP_LOCUS44481</name>
</gene>
<evidence type="ECO:0000256" key="1">
    <source>
        <dbReference type="SAM" id="MobiDB-lite"/>
    </source>
</evidence>
<name>A0ABC8U4Q8_9AQUA</name>